<proteinExistence type="predicted"/>
<evidence type="ECO:0000313" key="2">
    <source>
        <dbReference type="Proteomes" id="UP001589692"/>
    </source>
</evidence>
<protein>
    <submittedName>
        <fullName evidence="1">Cell surface protein</fullName>
    </submittedName>
</protein>
<name>A0ABV6AIB7_9HYPH</name>
<comment type="caution">
    <text evidence="1">The sequence shown here is derived from an EMBL/GenBank/DDBJ whole genome shotgun (WGS) entry which is preliminary data.</text>
</comment>
<organism evidence="1 2">
    <name type="scientific">Rhizobium puerariae</name>
    <dbReference type="NCBI Taxonomy" id="1585791"/>
    <lineage>
        <taxon>Bacteria</taxon>
        <taxon>Pseudomonadati</taxon>
        <taxon>Pseudomonadota</taxon>
        <taxon>Alphaproteobacteria</taxon>
        <taxon>Hyphomicrobiales</taxon>
        <taxon>Rhizobiaceae</taxon>
        <taxon>Rhizobium/Agrobacterium group</taxon>
        <taxon>Rhizobium</taxon>
    </lineage>
</organism>
<dbReference type="EMBL" id="JBHMAA010000011">
    <property type="protein sequence ID" value="MFB9949088.1"/>
    <property type="molecule type" value="Genomic_DNA"/>
</dbReference>
<evidence type="ECO:0000313" key="1">
    <source>
        <dbReference type="EMBL" id="MFB9949088.1"/>
    </source>
</evidence>
<sequence>MNEVVVKTPLQYLDKAMATLRDLGLVQGKTEEAPIVGLLEKIADIEPEKIAVITRTLQQMSVFNEVVREQVAEMSIGQRYETISKAFDSIRDDAKSMVDQIEDGKLDIFERATNAWMKIARGDIATRFDEIKETYLAVSEDTKANIEREQTILEAYRDFRGALKHGEVAALEILKAAEAKLEAAKAGLKGASDAVSSFPEGGEVAERAKLELVRDEHLRQVQNEEGRYQVAKDLADNLTISYNTSDVVMARLMQTTNAKERVYQQAVSFFSTNESVLTALKASFTGLFGLHEATQTLNEMKEGVSKSLEVLAEIGGKVQEEALKAGYGPTIRADAVKKLVDSVVNFQTRSVEIIGEMRELSTKNSEEIRAAVEDGKKRIAKLASEGNALVIAG</sequence>
<reference evidence="1 2" key="1">
    <citation type="submission" date="2024-09" db="EMBL/GenBank/DDBJ databases">
        <authorList>
            <person name="Sun Q."/>
            <person name="Mori K."/>
        </authorList>
    </citation>
    <scope>NUCLEOTIDE SEQUENCE [LARGE SCALE GENOMIC DNA]</scope>
    <source>
        <strain evidence="1 2">TBRC 4938</strain>
    </source>
</reference>
<accession>A0ABV6AIB7</accession>
<dbReference type="RefSeq" id="WP_377259576.1">
    <property type="nucleotide sequence ID" value="NZ_JBHMAA010000011.1"/>
</dbReference>
<gene>
    <name evidence="1" type="ORF">ACFFP0_09535</name>
</gene>
<keyword evidence="2" id="KW-1185">Reference proteome</keyword>
<dbReference type="Proteomes" id="UP001589692">
    <property type="component" value="Unassembled WGS sequence"/>
</dbReference>